<dbReference type="PANTHER" id="PTHR47640">
    <property type="entry name" value="TRNA SELENOCYSTEINE 1-ASSOCIATED PROTEIN 1-RELATED-RELATED"/>
    <property type="match status" value="1"/>
</dbReference>
<dbReference type="GO" id="GO:0003729">
    <property type="term" value="F:mRNA binding"/>
    <property type="evidence" value="ECO:0007669"/>
    <property type="project" value="InterPro"/>
</dbReference>
<sequence>MPAPPPQGWAMAPPYYYHGPPLPPPKEEQQVAPAPEEDVAAAGGGGHAQRSLWIGGLLPWMDEDYISTCFTSSPELLSVVVKRNKQTGQSEGYGFLNFADHATAHQILHSYNGQEMPNSAKDFKLNWVTGAAPETRLPNDPHHAIYVGDLANDVTDFMLHHVFKSRYPSVKSAKVICDRLTGSSKGYGFVLFGDVNEHRQAMTEMNGAYCSTKPMRIGSAPNKKILSHDAEGSDSGCNPNNSRLFVGSLDSSVTDEDLKQAFSPYGELVHVKVIVGKQCGFVKYSSRASAEVAIRMLNGSQLAGRAIRVSWGRELANKQDRWNGGLHGQSQCSGPDPGWCSQDANKQSYTSHPGYGYDQQQASVQ</sequence>
<evidence type="ECO:0000256" key="6">
    <source>
        <dbReference type="ARBA" id="ARBA00023242"/>
    </source>
</evidence>
<evidence type="ECO:0000256" key="8">
    <source>
        <dbReference type="ARBA" id="ARBA00061069"/>
    </source>
</evidence>
<evidence type="ECO:0000256" key="1">
    <source>
        <dbReference type="ARBA" id="ARBA00004123"/>
    </source>
</evidence>
<feature type="compositionally biased region" description="Polar residues" evidence="11">
    <location>
        <begin position="342"/>
        <end position="351"/>
    </location>
</feature>
<evidence type="ECO:0000256" key="7">
    <source>
        <dbReference type="ARBA" id="ARBA00057395"/>
    </source>
</evidence>
<dbReference type="InterPro" id="IPR035979">
    <property type="entry name" value="RBD_domain_sf"/>
</dbReference>
<evidence type="ECO:0000256" key="11">
    <source>
        <dbReference type="SAM" id="MobiDB-lite"/>
    </source>
</evidence>
<comment type="caution">
    <text evidence="13">The sequence shown here is derived from an EMBL/GenBank/DDBJ whole genome shotgun (WGS) entry which is preliminary data.</text>
</comment>
<dbReference type="InterPro" id="IPR012677">
    <property type="entry name" value="Nucleotide-bd_a/b_plait_sf"/>
</dbReference>
<keyword evidence="5 10" id="KW-0694">RNA-binding</keyword>
<keyword evidence="4" id="KW-0677">Repeat</keyword>
<dbReference type="GO" id="GO:0006397">
    <property type="term" value="P:mRNA processing"/>
    <property type="evidence" value="ECO:0007669"/>
    <property type="project" value="UniProtKB-KW"/>
</dbReference>
<dbReference type="Gene3D" id="3.30.70.330">
    <property type="match status" value="3"/>
</dbReference>
<dbReference type="GO" id="GO:0005634">
    <property type="term" value="C:nucleus"/>
    <property type="evidence" value="ECO:0007669"/>
    <property type="project" value="UniProtKB-SubCell"/>
</dbReference>
<dbReference type="FunFam" id="3.30.70.330:FF:000159">
    <property type="entry name" value="tRNA selenocysteine 1-associated protein 1"/>
    <property type="match status" value="1"/>
</dbReference>
<gene>
    <name evidence="13" type="ORF">E2562_004608</name>
</gene>
<feature type="domain" description="RRM" evidence="12">
    <location>
        <begin position="50"/>
        <end position="130"/>
    </location>
</feature>
<keyword evidence="6" id="KW-0539">Nucleus</keyword>
<dbReference type="FunFam" id="3.30.70.330:FF:000144">
    <property type="entry name" value="Polyadenylate-binding protein RBP47B"/>
    <property type="match status" value="1"/>
</dbReference>
<feature type="domain" description="RRM" evidence="12">
    <location>
        <begin position="242"/>
        <end position="314"/>
    </location>
</feature>
<comment type="similarity">
    <text evidence="8">Belongs to the polyadenylate-binding RBP47 family.</text>
</comment>
<dbReference type="InterPro" id="IPR050825">
    <property type="entry name" value="RBM42_RBP45_47-like"/>
</dbReference>
<dbReference type="SUPFAM" id="SSF54928">
    <property type="entry name" value="RNA-binding domain, RBD"/>
    <property type="match status" value="3"/>
</dbReference>
<evidence type="ECO:0000313" key="14">
    <source>
        <dbReference type="Proteomes" id="UP000479710"/>
    </source>
</evidence>
<comment type="function">
    <text evidence="7">Heterogeneous nuclear ribonucleoprotein (hnRNP)-protein binding the poly(A) tail of mRNA and probably involved in some steps of pre-mRNA maturation.</text>
</comment>
<dbReference type="OrthoDB" id="446113at2759"/>
<protein>
    <recommendedName>
        <fullName evidence="12">RRM domain-containing protein</fullName>
    </recommendedName>
</protein>
<evidence type="ECO:0000256" key="10">
    <source>
        <dbReference type="PROSITE-ProRule" id="PRU00176"/>
    </source>
</evidence>
<feature type="region of interest" description="Disordered" evidence="11">
    <location>
        <begin position="12"/>
        <end position="47"/>
    </location>
</feature>
<feature type="region of interest" description="Disordered" evidence="11">
    <location>
        <begin position="322"/>
        <end position="365"/>
    </location>
</feature>
<evidence type="ECO:0000256" key="5">
    <source>
        <dbReference type="ARBA" id="ARBA00022884"/>
    </source>
</evidence>
<comment type="subcellular location">
    <subcellularLocation>
        <location evidence="2">Cytoplasmic granule</location>
    </subcellularLocation>
    <subcellularLocation>
        <location evidence="1">Nucleus</location>
    </subcellularLocation>
</comment>
<keyword evidence="14" id="KW-1185">Reference proteome</keyword>
<reference evidence="13 14" key="1">
    <citation type="submission" date="2019-11" db="EMBL/GenBank/DDBJ databases">
        <title>Whole genome sequence of Oryza granulata.</title>
        <authorList>
            <person name="Li W."/>
        </authorList>
    </citation>
    <scope>NUCLEOTIDE SEQUENCE [LARGE SCALE GENOMIC DNA]</scope>
    <source>
        <strain evidence="14">cv. Menghai</strain>
        <tissue evidence="13">Leaf</tissue>
    </source>
</reference>
<keyword evidence="3" id="KW-0507">mRNA processing</keyword>
<evidence type="ECO:0000256" key="3">
    <source>
        <dbReference type="ARBA" id="ARBA00022664"/>
    </source>
</evidence>
<accession>A0A6G1F3K4</accession>
<name>A0A6G1F3K4_9ORYZ</name>
<dbReference type="Proteomes" id="UP000479710">
    <property type="component" value="Unassembled WGS sequence"/>
</dbReference>
<evidence type="ECO:0000256" key="2">
    <source>
        <dbReference type="ARBA" id="ARBA00004463"/>
    </source>
</evidence>
<dbReference type="CDD" id="cd12345">
    <property type="entry name" value="RRM2_SECp43_like"/>
    <property type="match status" value="1"/>
</dbReference>
<dbReference type="SMART" id="SM00360">
    <property type="entry name" value="RRM"/>
    <property type="match status" value="3"/>
</dbReference>
<evidence type="ECO:0000256" key="4">
    <source>
        <dbReference type="ARBA" id="ARBA00022737"/>
    </source>
</evidence>
<dbReference type="Pfam" id="PF00076">
    <property type="entry name" value="RRM_1"/>
    <property type="match status" value="3"/>
</dbReference>
<dbReference type="GO" id="GO:0005829">
    <property type="term" value="C:cytosol"/>
    <property type="evidence" value="ECO:0007669"/>
    <property type="project" value="TreeGrafter"/>
</dbReference>
<proteinExistence type="inferred from homology"/>
<dbReference type="InterPro" id="IPR000504">
    <property type="entry name" value="RRM_dom"/>
</dbReference>
<dbReference type="AlphaFoldDB" id="A0A6G1F3K4"/>
<evidence type="ECO:0000313" key="13">
    <source>
        <dbReference type="EMBL" id="KAF0931486.1"/>
    </source>
</evidence>
<feature type="domain" description="RRM" evidence="12">
    <location>
        <begin position="143"/>
        <end position="222"/>
    </location>
</feature>
<evidence type="ECO:0000256" key="9">
    <source>
        <dbReference type="ARBA" id="ARBA00063471"/>
    </source>
</evidence>
<organism evidence="13 14">
    <name type="scientific">Oryza meyeriana var. granulata</name>
    <dbReference type="NCBI Taxonomy" id="110450"/>
    <lineage>
        <taxon>Eukaryota</taxon>
        <taxon>Viridiplantae</taxon>
        <taxon>Streptophyta</taxon>
        <taxon>Embryophyta</taxon>
        <taxon>Tracheophyta</taxon>
        <taxon>Spermatophyta</taxon>
        <taxon>Magnoliopsida</taxon>
        <taxon>Liliopsida</taxon>
        <taxon>Poales</taxon>
        <taxon>Poaceae</taxon>
        <taxon>BOP clade</taxon>
        <taxon>Oryzoideae</taxon>
        <taxon>Oryzeae</taxon>
        <taxon>Oryzinae</taxon>
        <taxon>Oryza</taxon>
        <taxon>Oryza meyeriana</taxon>
    </lineage>
</organism>
<dbReference type="CDD" id="cd12344">
    <property type="entry name" value="RRM1_SECp43_like"/>
    <property type="match status" value="1"/>
</dbReference>
<dbReference type="PANTHER" id="PTHR47640:SF62">
    <property type="entry name" value="RRM DOMAIN-CONTAINING PROTEIN"/>
    <property type="match status" value="1"/>
</dbReference>
<dbReference type="EMBL" id="SPHZ02000001">
    <property type="protein sequence ID" value="KAF0931486.1"/>
    <property type="molecule type" value="Genomic_DNA"/>
</dbReference>
<comment type="subunit">
    <text evidence="9">Interacts with the poly(A) tail of mRNA in nucleus.</text>
</comment>
<evidence type="ECO:0000259" key="12">
    <source>
        <dbReference type="PROSITE" id="PS50102"/>
    </source>
</evidence>
<dbReference type="PROSITE" id="PS50102">
    <property type="entry name" value="RRM"/>
    <property type="match status" value="3"/>
</dbReference>